<feature type="transmembrane region" description="Helical" evidence="6">
    <location>
        <begin position="184"/>
        <end position="205"/>
    </location>
</feature>
<keyword evidence="3 5" id="KW-0808">Transferase</keyword>
<dbReference type="FunCoup" id="A0A2R5GRS6">
    <property type="interactions" value="83"/>
</dbReference>
<feature type="transmembrane region" description="Helical" evidence="6">
    <location>
        <begin position="317"/>
        <end position="337"/>
    </location>
</feature>
<dbReference type="PANTHER" id="PTHR10414:SF37">
    <property type="entry name" value="BB IN A BOXCAR, ISOFORM C"/>
    <property type="match status" value="1"/>
</dbReference>
<dbReference type="InterPro" id="IPR000462">
    <property type="entry name" value="CDP-OH_P_trans"/>
</dbReference>
<dbReference type="InParanoid" id="A0A2R5GRS6"/>
<evidence type="ECO:0000256" key="1">
    <source>
        <dbReference type="ARBA" id="ARBA00004370"/>
    </source>
</evidence>
<reference evidence="7 8" key="1">
    <citation type="submission" date="2017-12" db="EMBL/GenBank/DDBJ databases">
        <title>Sequencing, de novo assembly and annotation of complete genome of a new Thraustochytrid species, strain FCC1311.</title>
        <authorList>
            <person name="Sedici K."/>
            <person name="Godart F."/>
            <person name="Aiese Cigliano R."/>
            <person name="Sanseverino W."/>
            <person name="Barakat M."/>
            <person name="Ortet P."/>
            <person name="Marechal E."/>
            <person name="Cagnac O."/>
            <person name="Amato A."/>
        </authorList>
    </citation>
    <scope>NUCLEOTIDE SEQUENCE [LARGE SCALE GENOMIC DNA]</scope>
</reference>
<name>A0A2R5GRS6_9STRA</name>
<comment type="subcellular location">
    <subcellularLocation>
        <location evidence="1">Membrane</location>
    </subcellularLocation>
</comment>
<organism evidence="7 8">
    <name type="scientific">Hondaea fermentalgiana</name>
    <dbReference type="NCBI Taxonomy" id="2315210"/>
    <lineage>
        <taxon>Eukaryota</taxon>
        <taxon>Sar</taxon>
        <taxon>Stramenopiles</taxon>
        <taxon>Bigyra</taxon>
        <taxon>Labyrinthulomycetes</taxon>
        <taxon>Thraustochytrida</taxon>
        <taxon>Thraustochytriidae</taxon>
        <taxon>Hondaea</taxon>
    </lineage>
</organism>
<dbReference type="InterPro" id="IPR048254">
    <property type="entry name" value="CDP_ALCOHOL_P_TRANSF_CS"/>
</dbReference>
<evidence type="ECO:0000256" key="4">
    <source>
        <dbReference type="ARBA" id="ARBA00023136"/>
    </source>
</evidence>
<comment type="similarity">
    <text evidence="2 5">Belongs to the CDP-alcohol phosphatidyltransferase class-I family.</text>
</comment>
<dbReference type="PIRSF" id="PIRSF015665">
    <property type="entry name" value="CHOPT"/>
    <property type="match status" value="1"/>
</dbReference>
<dbReference type="Proteomes" id="UP000241890">
    <property type="component" value="Unassembled WGS sequence"/>
</dbReference>
<dbReference type="GO" id="GO:0016020">
    <property type="term" value="C:membrane"/>
    <property type="evidence" value="ECO:0007669"/>
    <property type="project" value="UniProtKB-SubCell"/>
</dbReference>
<evidence type="ECO:0000256" key="6">
    <source>
        <dbReference type="SAM" id="Phobius"/>
    </source>
</evidence>
<keyword evidence="4 6" id="KW-0472">Membrane</keyword>
<dbReference type="InterPro" id="IPR043130">
    <property type="entry name" value="CDP-OH_PTrfase_TM_dom"/>
</dbReference>
<keyword evidence="8" id="KW-1185">Reference proteome</keyword>
<keyword evidence="6" id="KW-1133">Transmembrane helix</keyword>
<dbReference type="PROSITE" id="PS00379">
    <property type="entry name" value="CDP_ALCOHOL_P_TRANSF"/>
    <property type="match status" value="1"/>
</dbReference>
<gene>
    <name evidence="7" type="ORF">FCC1311_042581</name>
</gene>
<evidence type="ECO:0000256" key="5">
    <source>
        <dbReference type="RuleBase" id="RU003750"/>
    </source>
</evidence>
<proteinExistence type="inferred from homology"/>
<feature type="transmembrane region" description="Helical" evidence="6">
    <location>
        <begin position="287"/>
        <end position="305"/>
    </location>
</feature>
<dbReference type="GO" id="GO:0016780">
    <property type="term" value="F:phosphotransferase activity, for other substituted phosphate groups"/>
    <property type="evidence" value="ECO:0007669"/>
    <property type="project" value="InterPro"/>
</dbReference>
<dbReference type="Pfam" id="PF01066">
    <property type="entry name" value="CDP-OH_P_transf"/>
    <property type="match status" value="1"/>
</dbReference>
<dbReference type="GO" id="GO:0008654">
    <property type="term" value="P:phospholipid biosynthetic process"/>
    <property type="evidence" value="ECO:0007669"/>
    <property type="project" value="InterPro"/>
</dbReference>
<sequence>MASDDGYIPHRGLSALLNYKYKGGEYSWLDNKLNPFWAKCAELLPDTMAPNVVTLIGLGHLFAIGILALIYDPRLQGESPSWVYFINAYCLFMYQTFDAMDGKQARRTQSSSPLGQLFDHGCDSLGTNFIGLGLCSLMGYGPTISTIISLGTLQIPFFLCQWEENHVHVLRAQVANFGVTEGQYLSIALNLVTAIFGSAFWKLSINELLAHLVDARVPVGVLDVLEVRTVALAIAAVFPIILAVTSIINVAKSPGNFSRALILTLPLWLAQAYQISIYALSPAKELFHAYPIPFVIILGMLHSHLSNRIIVASVCHIESPLFHSILFPIPIIIALLYHADTTEESHPDLDTAIEAALLAHAVAICVQFAHFIIWVTNAICKLLKIRCFSIVKAQ</sequence>
<feature type="transmembrane region" description="Helical" evidence="6">
    <location>
        <begin position="82"/>
        <end position="100"/>
    </location>
</feature>
<dbReference type="EMBL" id="BEYU01000095">
    <property type="protein sequence ID" value="GBG31343.1"/>
    <property type="molecule type" value="Genomic_DNA"/>
</dbReference>
<dbReference type="OrthoDB" id="196717at2759"/>
<evidence type="ECO:0000313" key="7">
    <source>
        <dbReference type="EMBL" id="GBG31343.1"/>
    </source>
</evidence>
<dbReference type="InterPro" id="IPR014472">
    <property type="entry name" value="CHOPT"/>
</dbReference>
<feature type="transmembrane region" description="Helical" evidence="6">
    <location>
        <begin position="260"/>
        <end position="281"/>
    </location>
</feature>
<accession>A0A2R5GRS6</accession>
<keyword evidence="6" id="KW-0812">Transmembrane</keyword>
<feature type="transmembrane region" description="Helical" evidence="6">
    <location>
        <begin position="357"/>
        <end position="376"/>
    </location>
</feature>
<evidence type="ECO:0000256" key="2">
    <source>
        <dbReference type="ARBA" id="ARBA00010441"/>
    </source>
</evidence>
<dbReference type="AlphaFoldDB" id="A0A2R5GRS6"/>
<dbReference type="PANTHER" id="PTHR10414">
    <property type="entry name" value="ETHANOLAMINEPHOSPHOTRANSFERASE"/>
    <property type="match status" value="1"/>
</dbReference>
<protein>
    <submittedName>
        <fullName evidence="7">Choline/ethanolaminephosphotransferase 1</fullName>
    </submittedName>
</protein>
<evidence type="ECO:0000313" key="8">
    <source>
        <dbReference type="Proteomes" id="UP000241890"/>
    </source>
</evidence>
<feature type="transmembrane region" description="Helical" evidence="6">
    <location>
        <begin position="52"/>
        <end position="70"/>
    </location>
</feature>
<comment type="caution">
    <text evidence="7">The sequence shown here is derived from an EMBL/GenBank/DDBJ whole genome shotgun (WGS) entry which is preliminary data.</text>
</comment>
<evidence type="ECO:0000256" key="3">
    <source>
        <dbReference type="ARBA" id="ARBA00022679"/>
    </source>
</evidence>
<dbReference type="Gene3D" id="1.20.120.1760">
    <property type="match status" value="1"/>
</dbReference>
<feature type="transmembrane region" description="Helical" evidence="6">
    <location>
        <begin position="225"/>
        <end position="248"/>
    </location>
</feature>